<evidence type="ECO:0000259" key="2">
    <source>
        <dbReference type="Pfam" id="PF08450"/>
    </source>
</evidence>
<keyword evidence="4" id="KW-1185">Reference proteome</keyword>
<organism evidence="3 4">
    <name type="scientific">Paracoccus acridae</name>
    <dbReference type="NCBI Taxonomy" id="1795310"/>
    <lineage>
        <taxon>Bacteria</taxon>
        <taxon>Pseudomonadati</taxon>
        <taxon>Pseudomonadota</taxon>
        <taxon>Alphaproteobacteria</taxon>
        <taxon>Rhodobacterales</taxon>
        <taxon>Paracoccaceae</taxon>
        <taxon>Paracoccus</taxon>
    </lineage>
</organism>
<accession>A0ABQ1VNM0</accession>
<dbReference type="PANTHER" id="PTHR10907:SF47">
    <property type="entry name" value="REGUCALCIN"/>
    <property type="match status" value="1"/>
</dbReference>
<feature type="domain" description="SMP-30/Gluconolactonase/LRE-like region" evidence="2">
    <location>
        <begin position="15"/>
        <end position="258"/>
    </location>
</feature>
<dbReference type="PRINTS" id="PR01790">
    <property type="entry name" value="SMP30FAMILY"/>
</dbReference>
<dbReference type="InterPro" id="IPR013658">
    <property type="entry name" value="SGL"/>
</dbReference>
<dbReference type="RefSeq" id="WP_229665416.1">
    <property type="nucleotide sequence ID" value="NZ_BMIV01000023.1"/>
</dbReference>
<dbReference type="SUPFAM" id="SSF63829">
    <property type="entry name" value="Calcium-dependent phosphotriesterase"/>
    <property type="match status" value="1"/>
</dbReference>
<protein>
    <submittedName>
        <fullName evidence="3">Senescence marker protein-30 (SMP-30) (Regucalcin) (RC)</fullName>
    </submittedName>
</protein>
<dbReference type="InterPro" id="IPR005511">
    <property type="entry name" value="SMP-30"/>
</dbReference>
<evidence type="ECO:0000313" key="3">
    <source>
        <dbReference type="EMBL" id="GGF79257.1"/>
    </source>
</evidence>
<dbReference type="PANTHER" id="PTHR10907">
    <property type="entry name" value="REGUCALCIN"/>
    <property type="match status" value="1"/>
</dbReference>
<comment type="caution">
    <text evidence="3">The sequence shown here is derived from an EMBL/GenBank/DDBJ whole genome shotgun (WGS) entry which is preliminary data.</text>
</comment>
<comment type="similarity">
    <text evidence="1">Belongs to the SMP-30/CGR1 family.</text>
</comment>
<dbReference type="EMBL" id="BMIV01000023">
    <property type="protein sequence ID" value="GGF79257.1"/>
    <property type="molecule type" value="Genomic_DNA"/>
</dbReference>
<evidence type="ECO:0000256" key="1">
    <source>
        <dbReference type="ARBA" id="ARBA00008853"/>
    </source>
</evidence>
<sequence length="316" mass="33295">MTLSISPLGAFRAQLGECPVWDGETGMLWLVDGRAGLIVALDPETGEVRRQIALPAPVGSFALNGDGRLVVALRRSIALVDPATSAVETLAELEVDHPNLRLNDGVVLPDGSFLVGTMHIFREPGEAPLGGLYRLSPDGATVKLATGIGVTNGPRMGPDGCLYVCDSAARRILRFGIGEDWSLEAPEIFATTDALDSAPDGCVFDAQGILWTALVHAGALAGFDPQGRLVRRIEVPVAHPASLCIGGPEGDRIFVTSISDSGRLRAQGPLDGKVLRITGAGVWARQTRRANIRGRGRQDIQVAADLPDALVQNACC</sequence>
<gene>
    <name evidence="3" type="ORF">GCM10011402_34890</name>
</gene>
<dbReference type="Proteomes" id="UP000640509">
    <property type="component" value="Unassembled WGS sequence"/>
</dbReference>
<evidence type="ECO:0000313" key="4">
    <source>
        <dbReference type="Proteomes" id="UP000640509"/>
    </source>
</evidence>
<reference evidence="4" key="1">
    <citation type="journal article" date="2019" name="Int. J. Syst. Evol. Microbiol.">
        <title>The Global Catalogue of Microorganisms (GCM) 10K type strain sequencing project: providing services to taxonomists for standard genome sequencing and annotation.</title>
        <authorList>
            <consortium name="The Broad Institute Genomics Platform"/>
            <consortium name="The Broad Institute Genome Sequencing Center for Infectious Disease"/>
            <person name="Wu L."/>
            <person name="Ma J."/>
        </authorList>
    </citation>
    <scope>NUCLEOTIDE SEQUENCE [LARGE SCALE GENOMIC DNA]</scope>
    <source>
        <strain evidence="4">CGMCC 1.15419</strain>
    </source>
</reference>
<dbReference type="Pfam" id="PF08450">
    <property type="entry name" value="SGL"/>
    <property type="match status" value="1"/>
</dbReference>
<name>A0ABQ1VNM0_9RHOB</name>
<dbReference type="InterPro" id="IPR011042">
    <property type="entry name" value="6-blade_b-propeller_TolB-like"/>
</dbReference>
<proteinExistence type="inferred from homology"/>
<dbReference type="Gene3D" id="2.120.10.30">
    <property type="entry name" value="TolB, C-terminal domain"/>
    <property type="match status" value="1"/>
</dbReference>